<organism evidence="1 2">
    <name type="scientific">Mucilaginibacter pineti</name>
    <dbReference type="NCBI Taxonomy" id="1391627"/>
    <lineage>
        <taxon>Bacteria</taxon>
        <taxon>Pseudomonadati</taxon>
        <taxon>Bacteroidota</taxon>
        <taxon>Sphingobacteriia</taxon>
        <taxon>Sphingobacteriales</taxon>
        <taxon>Sphingobacteriaceae</taxon>
        <taxon>Mucilaginibacter</taxon>
    </lineage>
</organism>
<dbReference type="RefSeq" id="WP_091152743.1">
    <property type="nucleotide sequence ID" value="NZ_FNAI01000012.1"/>
</dbReference>
<dbReference type="Pfam" id="PF18506">
    <property type="entry name" value="RelB-like"/>
    <property type="match status" value="1"/>
</dbReference>
<proteinExistence type="predicted"/>
<dbReference type="EMBL" id="FNAI01000012">
    <property type="protein sequence ID" value="SDF03563.1"/>
    <property type="molecule type" value="Genomic_DNA"/>
</dbReference>
<protein>
    <recommendedName>
        <fullName evidence="3">Antitoxin Phd_YefM, type II toxin-antitoxin system</fullName>
    </recommendedName>
</protein>
<evidence type="ECO:0008006" key="3">
    <source>
        <dbReference type="Google" id="ProtNLM"/>
    </source>
</evidence>
<sequence>MLTVTPQYITDNAGKKLSVVLPINEFNSIMDELEELEDIRLYDDAQGDKEPSIPIDEAFKMIEEKRHLKK</sequence>
<dbReference type="STRING" id="1391627.SAMN05216464_11217"/>
<dbReference type="InterPro" id="IPR049537">
    <property type="entry name" value="RelB-like"/>
</dbReference>
<keyword evidence="2" id="KW-1185">Reference proteome</keyword>
<dbReference type="OrthoDB" id="5773047at2"/>
<accession>A0A1G7HT99</accession>
<reference evidence="1 2" key="1">
    <citation type="submission" date="2016-10" db="EMBL/GenBank/DDBJ databases">
        <authorList>
            <person name="de Groot N.N."/>
        </authorList>
    </citation>
    <scope>NUCLEOTIDE SEQUENCE [LARGE SCALE GENOMIC DNA]</scope>
    <source>
        <strain evidence="1 2">47C3B</strain>
    </source>
</reference>
<evidence type="ECO:0000313" key="1">
    <source>
        <dbReference type="EMBL" id="SDF03563.1"/>
    </source>
</evidence>
<dbReference type="AlphaFoldDB" id="A0A1G7HT99"/>
<dbReference type="Proteomes" id="UP000199072">
    <property type="component" value="Unassembled WGS sequence"/>
</dbReference>
<gene>
    <name evidence="1" type="ORF">SAMN05216464_11217</name>
</gene>
<name>A0A1G7HT99_9SPHI</name>
<evidence type="ECO:0000313" key="2">
    <source>
        <dbReference type="Proteomes" id="UP000199072"/>
    </source>
</evidence>